<proteinExistence type="predicted"/>
<evidence type="ECO:0000259" key="11">
    <source>
        <dbReference type="PROSITE" id="PS52004"/>
    </source>
</evidence>
<dbReference type="CDD" id="cd05195">
    <property type="entry name" value="enoyl_red"/>
    <property type="match status" value="1"/>
</dbReference>
<dbReference type="SMART" id="SM00823">
    <property type="entry name" value="PKS_PP"/>
    <property type="match status" value="1"/>
</dbReference>
<dbReference type="SUPFAM" id="SSF53335">
    <property type="entry name" value="S-adenosyl-L-methionine-dependent methyltransferases"/>
    <property type="match status" value="1"/>
</dbReference>
<keyword evidence="6" id="KW-0511">Multifunctional enzyme</keyword>
<evidence type="ECO:0000313" key="14">
    <source>
        <dbReference type="Proteomes" id="UP000223968"/>
    </source>
</evidence>
<dbReference type="InterPro" id="IPR050091">
    <property type="entry name" value="PKS_NRPS_Biosynth_Enz"/>
</dbReference>
<dbReference type="InterPro" id="IPR016036">
    <property type="entry name" value="Malonyl_transacylase_ACP-bd"/>
</dbReference>
<dbReference type="InterPro" id="IPR056501">
    <property type="entry name" value="NAD-bd_HRPKS_sdrA"/>
</dbReference>
<evidence type="ECO:0000256" key="8">
    <source>
        <dbReference type="ARBA" id="ARBA00033379"/>
    </source>
</evidence>
<sequence>MPYLSAPPNVEPIAVIGLAFRLPDDAVSPENFWEMIMEKRCCSKKFPKDRMNIDAFHHPDPGRTDSTPITSGHFVQGDLAEFDGAFFNLTAAEASAIDPQQRIGLETAYQALENAGLPLEKIIGSKTSVYSGAAHQDYSSISQQDQMTSAKYTALGIDSSLFANRISHFFDFRGPSLHVETACSSSLMALHLSCQSLWDGSSNMSLTASSNLILSPGSVIALSNLGLLSPDGRCYSFDERANGYARGEGSVAIVTKRLTDAIRDEDTIRAVIRSTGANSDGHTPTLTQPSMESQEKLIKETYLKAGLDFVTTRFVEAHGTGTAVGDPIEASAVGAVFGKHRSSEQPLYIGSVKSNIGHLEGTSGIAALVKTILALEKGIIPPNANFERLNPKIDAEYLNIAVPQAPIPWPTDALRRASISSFGFGGSNCHVVIEDAYNHLRLGNLDANHSTVEKPPSEKELDSRWKTIVPRPSLSNGSDPILEPTTIAHTTEPNLQPRLLVWSSSDKQGMSRLATFYAQYFQQLDSKRGDQSYLDNVAYTLGARRSRLQWKSFVVADSLPNINLETLMSKPLFSATKPLLGFVFGGQGAQWYAMGRELLDYPVFRRSLQDASIYLRTLGCRWSALDELLKTKDDSRINEPELSQALCTALQIGLVELLASFNILPSAVVGHSSGEIAAAYAAHFISRRSAWRLAYYRGTLASTLTGPTYQAKSRTMMSVGLSEVQIQPYFEKVAFKFGELEVVIACVNSPKNVTVSGLEFQIDFLKSILDEDKIFARKLIVPVAYHSPQMNDIAGDYLEAIGDLEMGEKGSSNPAMISSVTGRRVYAKDVIQAEYWKNNMVSLVKFSKALSKICARSPLKPKKLDGSHRSSVNVTELVEIGPHSALQGPIRDILISIGRQNDVGYSSLLKRKMSAKTSTLEAVGRLHCSGYPVKLSSVNCYDDEDKTSNQPKVLVDLPSYPFNHSQKYWHESRLSSSGYRFRHHGRHDLLGTPVPDWNPLEPMWRNIIRVSELPWVEDHKVEGKILYPGAGILVMAIEAAKQVADPNRGVEGYNLKDVLFHTELGIPTSSEGVETRFCMTALRDSSSKDVGWFEFRLYSNDGDKWIEHSQGYIQIDYHEQGSTSIGSSNEKSEKATQHTQTYRTGRAACNISVSTNFMYQMGSGYNFGPAFHRLTNVASGGIGYAAADISLYPWGGDQQAPYAQPHVIHPTSFDGVFQSTIVALSGGEATHIPVLLPTRVNKIWVSNFGLHYPGADKVGVYTRSKLVGYRGALSSLIVVDDNEQLRLYMEGLESTTAGGNAQNKLDQNSETNLCFRMNWKPDLDLLGRLQLQNYFVNDRATNTTRSKFLKEVDILINGFIVRALDNIDRQERQTFKPHLQKYLDWMRGQAAKVKLDQSWQLSNDSYNLLADRIQKGSGYGNIIVSVGRGLSEILSGEVDPVHLIDRNEQKEEMSSEESSLISIAPSVVKYLNTLAHKMPGLKILAVGAETVHISKEVLQNLSSDTNGKASTPRYSLYTFGGTSKCSIQKAQTTLLGFSRVEFKELDIEQDPEIQGFEIPAYDVIVASSIHEANSLSQSLQNVRKILKPNGKLILAEEMNMDCVRNVFISGLLPNWWASSEDFRQWSPHISEDKWNEVLKDNGFSGIDLSVPDIIDETCQEYSIRVSTVIPESKSVFLPPEVIIVGNTSSALQSIIAKNLKERLVEAGMKAHGVLSLQETSSVAYDGDFYIFIAEVDSPLLRTLNKDTFTIIHSLLSCAKTVLWVTGCPKKEPEFGMVSGLGRVLTNEKANLKFVTLALDKPEVDIERHIGHIIQVAERIVAVSDASYEREYVEGDGVLEIARLDENPHLNQEVHNRVIPQERKVQPFGSGPPLKLSIGDVGFLDTLHFTEDIDYREPMGSGEVEIKVRAIGVNFMDCLTLLGRVNQKAFGAECSGVRALSIPSRPMSERHGRLSFKLPDSISFAQAAALPSNFTTAWHSLVEVGRIREGETILIHAGSGGTGQAAIQIAQHFGAKVFATVGTAEKKKFLMDFYNIPENHILYSRDASFALGIKRLTNDVGVDIVLNSLSGDLLVASWECMAPFGRFLEIGKKDIWSHGRLPMFPFAKNVTFSAIDLAAMSTEAHLPLLQRSFNAIMHLAAVGKLQPAQPLQVYRISEVENAFRSMQSGKNLGKMVIEIDEDDPILTILDTRPTYTFEHDASYVISGGLGGLGRSIARWMAGRGAKNLILLSRSGARSDQAKSLVEELEGNGIVVATPACDIAEESILQSTLKDCLKTMPPIKGCIQASMALEDATFENLTYENWSRSIRPKVHGSWNLHRLLPEHLDFFIMLSSISGIYGSPGQSNYAAGNTYQDSLAQHRVGKGQKAVSIDLGLMVAAGVVKENKELKERLSTNTIVKPVTEEELLGLLDRFCDPTCELLTDQQGQVVTGMSISKAALEKDPDRAYWLENPTFGQLKRMEDMLHGKSAASRDSMDCLAQFTSATSLTEAGAVVADALVAKLSRVLGISPEDLDYNKPIHEFGADSLVAVELRNWFSRDWGTEVAVFDIIGGATITTTGNLVASRSSHRQAAWSE</sequence>
<dbReference type="Gene3D" id="3.40.366.10">
    <property type="entry name" value="Malonyl-Coenzyme A Acyl Carrier Protein, domain 2"/>
    <property type="match status" value="1"/>
</dbReference>
<dbReference type="GO" id="GO:0006633">
    <property type="term" value="P:fatty acid biosynthetic process"/>
    <property type="evidence" value="ECO:0007669"/>
    <property type="project" value="InterPro"/>
</dbReference>
<dbReference type="InterPro" id="IPR016035">
    <property type="entry name" value="Acyl_Trfase/lysoPLipase"/>
</dbReference>
<protein>
    <recommendedName>
        <fullName evidence="1">Non-reducing polyketide synthase nscA</fullName>
    </recommendedName>
    <alternativeName>
        <fullName evidence="7">Conidial yellow pigment biosynthesis polyketide synthase nscA</fullName>
    </alternativeName>
    <alternativeName>
        <fullName evidence="8">Neosartoricin B biosynthesis protein A</fullName>
    </alternativeName>
</protein>
<dbReference type="InterPro" id="IPR018201">
    <property type="entry name" value="Ketoacyl_synth_AS"/>
</dbReference>
<dbReference type="PROSITE" id="PS00606">
    <property type="entry name" value="KS3_1"/>
    <property type="match status" value="1"/>
</dbReference>
<dbReference type="GO" id="GO:0004312">
    <property type="term" value="F:fatty acid synthase activity"/>
    <property type="evidence" value="ECO:0007669"/>
    <property type="project" value="TreeGrafter"/>
</dbReference>
<dbReference type="SUPFAM" id="SSF47336">
    <property type="entry name" value="ACP-like"/>
    <property type="match status" value="1"/>
</dbReference>
<dbReference type="Pfam" id="PF23114">
    <property type="entry name" value="NAD-bd_HRPKS_sdrA"/>
    <property type="match status" value="1"/>
</dbReference>
<dbReference type="EMBL" id="PDNB01000145">
    <property type="protein sequence ID" value="PGH03618.1"/>
    <property type="molecule type" value="Genomic_DNA"/>
</dbReference>
<dbReference type="STRING" id="1447875.A0A2B7X4L8"/>
<dbReference type="SUPFAM" id="SSF53901">
    <property type="entry name" value="Thiolase-like"/>
    <property type="match status" value="1"/>
</dbReference>
<dbReference type="Pfam" id="PF02801">
    <property type="entry name" value="Ketoacyl-synt_C"/>
    <property type="match status" value="1"/>
</dbReference>
<dbReference type="InterPro" id="IPR032821">
    <property type="entry name" value="PKS_assoc"/>
</dbReference>
<dbReference type="Pfam" id="PF16197">
    <property type="entry name" value="KAsynt_C_assoc"/>
    <property type="match status" value="1"/>
</dbReference>
<feature type="active site" description="Proton donor; for dehydratase activity" evidence="9">
    <location>
        <position position="1214"/>
    </location>
</feature>
<dbReference type="Gene3D" id="3.90.180.10">
    <property type="entry name" value="Medium-chain alcohol dehydrogenases, catalytic domain"/>
    <property type="match status" value="1"/>
</dbReference>
<keyword evidence="5" id="KW-0560">Oxidoreductase</keyword>
<keyword evidence="4" id="KW-0808">Transferase</keyword>
<dbReference type="Pfam" id="PF13602">
    <property type="entry name" value="ADH_zinc_N_2"/>
    <property type="match status" value="1"/>
</dbReference>
<dbReference type="InterPro" id="IPR014031">
    <property type="entry name" value="Ketoacyl_synth_C"/>
</dbReference>
<accession>A0A2B7X4L8</accession>
<feature type="active site" description="Proton acceptor; for dehydratase activity" evidence="9">
    <location>
        <position position="1019"/>
    </location>
</feature>
<dbReference type="SMART" id="SM00825">
    <property type="entry name" value="PKS_KS"/>
    <property type="match status" value="1"/>
</dbReference>
<comment type="caution">
    <text evidence="13">The sequence shown here is derived from an EMBL/GenBank/DDBJ whole genome shotgun (WGS) entry which is preliminary data.</text>
</comment>
<evidence type="ECO:0000313" key="13">
    <source>
        <dbReference type="EMBL" id="PGH03618.1"/>
    </source>
</evidence>
<dbReference type="Pfam" id="PF08659">
    <property type="entry name" value="KR"/>
    <property type="match status" value="1"/>
</dbReference>
<dbReference type="SMART" id="SM00826">
    <property type="entry name" value="PKS_DH"/>
    <property type="match status" value="1"/>
</dbReference>
<dbReference type="SMART" id="SM00822">
    <property type="entry name" value="PKS_KR"/>
    <property type="match status" value="1"/>
</dbReference>
<dbReference type="InterPro" id="IPR016039">
    <property type="entry name" value="Thiolase-like"/>
</dbReference>
<dbReference type="PROSITE" id="PS52004">
    <property type="entry name" value="KS3_2"/>
    <property type="match status" value="1"/>
</dbReference>
<dbReference type="CDD" id="cd00833">
    <property type="entry name" value="PKS"/>
    <property type="match status" value="1"/>
</dbReference>
<dbReference type="InterPro" id="IPR049551">
    <property type="entry name" value="PKS_DH_C"/>
</dbReference>
<dbReference type="InterPro" id="IPR020843">
    <property type="entry name" value="ER"/>
</dbReference>
<evidence type="ECO:0000256" key="5">
    <source>
        <dbReference type="ARBA" id="ARBA00023002"/>
    </source>
</evidence>
<dbReference type="InterPro" id="IPR009081">
    <property type="entry name" value="PP-bd_ACP"/>
</dbReference>
<feature type="domain" description="Ketosynthase family 3 (KS3)" evidence="11">
    <location>
        <begin position="10"/>
        <end position="435"/>
    </location>
</feature>
<evidence type="ECO:0000256" key="2">
    <source>
        <dbReference type="ARBA" id="ARBA00022450"/>
    </source>
</evidence>
<dbReference type="SMART" id="SM00827">
    <property type="entry name" value="PKS_AT"/>
    <property type="match status" value="1"/>
</dbReference>
<feature type="region of interest" description="N-terminal hotdog fold" evidence="9">
    <location>
        <begin position="987"/>
        <end position="1120"/>
    </location>
</feature>
<dbReference type="InterPro" id="IPR014043">
    <property type="entry name" value="Acyl_transferase_dom"/>
</dbReference>
<dbReference type="GO" id="GO:1901336">
    <property type="term" value="P:lactone biosynthetic process"/>
    <property type="evidence" value="ECO:0007669"/>
    <property type="project" value="UniProtKB-ARBA"/>
</dbReference>
<dbReference type="InterPro" id="IPR013968">
    <property type="entry name" value="PKS_KR"/>
</dbReference>
<feature type="domain" description="Carrier" evidence="10">
    <location>
        <begin position="2489"/>
        <end position="2569"/>
    </location>
</feature>
<dbReference type="InterPro" id="IPR036736">
    <property type="entry name" value="ACP-like_sf"/>
</dbReference>
<dbReference type="InterPro" id="IPR029063">
    <property type="entry name" value="SAM-dependent_MTases_sf"/>
</dbReference>
<dbReference type="Pfam" id="PF13847">
    <property type="entry name" value="Methyltransf_31"/>
    <property type="match status" value="1"/>
</dbReference>
<dbReference type="Gene3D" id="1.10.1200.10">
    <property type="entry name" value="ACP-like"/>
    <property type="match status" value="1"/>
</dbReference>
<dbReference type="Pfam" id="PF14765">
    <property type="entry name" value="PS-DH"/>
    <property type="match status" value="1"/>
</dbReference>
<dbReference type="CDD" id="cd02440">
    <property type="entry name" value="AdoMet_MTases"/>
    <property type="match status" value="1"/>
</dbReference>
<gene>
    <name evidence="13" type="ORF">AJ79_07309</name>
</gene>
<dbReference type="PROSITE" id="PS52019">
    <property type="entry name" value="PKS_MFAS_DH"/>
    <property type="match status" value="1"/>
</dbReference>
<dbReference type="PANTHER" id="PTHR43775">
    <property type="entry name" value="FATTY ACID SYNTHASE"/>
    <property type="match status" value="1"/>
</dbReference>
<evidence type="ECO:0000259" key="12">
    <source>
        <dbReference type="PROSITE" id="PS52019"/>
    </source>
</evidence>
<dbReference type="InterPro" id="IPR025714">
    <property type="entry name" value="Methyltranfer_dom"/>
</dbReference>
<dbReference type="Pfam" id="PF23297">
    <property type="entry name" value="ACP_SdgA_C"/>
    <property type="match status" value="1"/>
</dbReference>
<dbReference type="InterPro" id="IPR020841">
    <property type="entry name" value="PKS_Beta-ketoAc_synthase_dom"/>
</dbReference>
<dbReference type="GO" id="GO:0030639">
    <property type="term" value="P:polyketide biosynthetic process"/>
    <property type="evidence" value="ECO:0007669"/>
    <property type="project" value="UniProtKB-ARBA"/>
</dbReference>
<dbReference type="PROSITE" id="PS00012">
    <property type="entry name" value="PHOSPHOPANTETHEINE"/>
    <property type="match status" value="1"/>
</dbReference>
<keyword evidence="2" id="KW-0596">Phosphopantetheine</keyword>
<dbReference type="Gene3D" id="3.40.47.10">
    <property type="match status" value="1"/>
</dbReference>
<dbReference type="InterPro" id="IPR036291">
    <property type="entry name" value="NAD(P)-bd_dom_sf"/>
</dbReference>
<dbReference type="PROSITE" id="PS50075">
    <property type="entry name" value="CARRIER"/>
    <property type="match status" value="1"/>
</dbReference>
<dbReference type="InterPro" id="IPR049552">
    <property type="entry name" value="PKS_DH_N"/>
</dbReference>
<dbReference type="GO" id="GO:0031177">
    <property type="term" value="F:phosphopantetheine binding"/>
    <property type="evidence" value="ECO:0007669"/>
    <property type="project" value="InterPro"/>
</dbReference>
<dbReference type="SUPFAM" id="SSF52151">
    <property type="entry name" value="FabD/lysophospholipase-like"/>
    <property type="match status" value="1"/>
</dbReference>
<dbReference type="SUPFAM" id="SSF50129">
    <property type="entry name" value="GroES-like"/>
    <property type="match status" value="1"/>
</dbReference>
<dbReference type="InterPro" id="IPR049900">
    <property type="entry name" value="PKS_mFAS_DH"/>
</dbReference>
<evidence type="ECO:0000256" key="4">
    <source>
        <dbReference type="ARBA" id="ARBA00022679"/>
    </source>
</evidence>
<feature type="domain" description="PKS/mFAS DH" evidence="12">
    <location>
        <begin position="987"/>
        <end position="1303"/>
    </location>
</feature>
<dbReference type="InterPro" id="IPR020807">
    <property type="entry name" value="PKS_DH"/>
</dbReference>
<feature type="region of interest" description="C-terminal hotdog fold" evidence="9">
    <location>
        <begin position="1150"/>
        <end position="1303"/>
    </location>
</feature>
<dbReference type="Proteomes" id="UP000223968">
    <property type="component" value="Unassembled WGS sequence"/>
</dbReference>
<dbReference type="Pfam" id="PF00109">
    <property type="entry name" value="ketoacyl-synt"/>
    <property type="match status" value="1"/>
</dbReference>
<dbReference type="SUPFAM" id="SSF51735">
    <property type="entry name" value="NAD(P)-binding Rossmann-fold domains"/>
    <property type="match status" value="2"/>
</dbReference>
<dbReference type="Gene3D" id="3.10.129.110">
    <property type="entry name" value="Polyketide synthase dehydratase"/>
    <property type="match status" value="1"/>
</dbReference>
<evidence type="ECO:0000256" key="6">
    <source>
        <dbReference type="ARBA" id="ARBA00023268"/>
    </source>
</evidence>
<evidence type="ECO:0000256" key="7">
    <source>
        <dbReference type="ARBA" id="ARBA00031359"/>
    </source>
</evidence>
<dbReference type="SMART" id="SM00829">
    <property type="entry name" value="PKS_ER"/>
    <property type="match status" value="1"/>
</dbReference>
<organism evidence="13 14">
    <name type="scientific">Helicocarpus griseus UAMH5409</name>
    <dbReference type="NCBI Taxonomy" id="1447875"/>
    <lineage>
        <taxon>Eukaryota</taxon>
        <taxon>Fungi</taxon>
        <taxon>Dikarya</taxon>
        <taxon>Ascomycota</taxon>
        <taxon>Pezizomycotina</taxon>
        <taxon>Eurotiomycetes</taxon>
        <taxon>Eurotiomycetidae</taxon>
        <taxon>Onygenales</taxon>
        <taxon>Ajellomycetaceae</taxon>
        <taxon>Helicocarpus</taxon>
    </lineage>
</organism>
<dbReference type="InterPro" id="IPR020806">
    <property type="entry name" value="PKS_PP-bd"/>
</dbReference>
<keyword evidence="14" id="KW-1185">Reference proteome</keyword>
<evidence type="ECO:0000256" key="1">
    <source>
        <dbReference type="ARBA" id="ARBA00018393"/>
    </source>
</evidence>
<dbReference type="Pfam" id="PF21089">
    <property type="entry name" value="PKS_DH_N"/>
    <property type="match status" value="1"/>
</dbReference>
<dbReference type="CDD" id="cd05274">
    <property type="entry name" value="KR_FAS_SDR_x"/>
    <property type="match status" value="1"/>
</dbReference>
<dbReference type="InterPro" id="IPR011032">
    <property type="entry name" value="GroES-like_sf"/>
</dbReference>
<dbReference type="InterPro" id="IPR014030">
    <property type="entry name" value="Ketoacyl_synth_N"/>
</dbReference>
<dbReference type="GO" id="GO:0004315">
    <property type="term" value="F:3-oxoacyl-[acyl-carrier-protein] synthase activity"/>
    <property type="evidence" value="ECO:0007669"/>
    <property type="project" value="InterPro"/>
</dbReference>
<evidence type="ECO:0000256" key="9">
    <source>
        <dbReference type="PROSITE-ProRule" id="PRU01363"/>
    </source>
</evidence>
<dbReference type="InterPro" id="IPR057326">
    <property type="entry name" value="KR_dom"/>
</dbReference>
<evidence type="ECO:0000256" key="3">
    <source>
        <dbReference type="ARBA" id="ARBA00022553"/>
    </source>
</evidence>
<dbReference type="OrthoDB" id="329835at2759"/>
<evidence type="ECO:0000259" key="10">
    <source>
        <dbReference type="PROSITE" id="PS50075"/>
    </source>
</evidence>
<dbReference type="InterPro" id="IPR006162">
    <property type="entry name" value="Ppantetheine_attach_site"/>
</dbReference>
<reference evidence="13 14" key="1">
    <citation type="submission" date="2017-10" db="EMBL/GenBank/DDBJ databases">
        <title>Comparative genomics in systemic dimorphic fungi from Ajellomycetaceae.</title>
        <authorList>
            <person name="Munoz J.F."/>
            <person name="Mcewen J.G."/>
            <person name="Clay O.K."/>
            <person name="Cuomo C.A."/>
        </authorList>
    </citation>
    <scope>NUCLEOTIDE SEQUENCE [LARGE SCALE GENOMIC DNA]</scope>
    <source>
        <strain evidence="13 14">UAMH5409</strain>
    </source>
</reference>
<dbReference type="InterPro" id="IPR001227">
    <property type="entry name" value="Ac_transferase_dom_sf"/>
</dbReference>
<name>A0A2B7X4L8_9EURO</name>
<dbReference type="GO" id="GO:0016491">
    <property type="term" value="F:oxidoreductase activity"/>
    <property type="evidence" value="ECO:0007669"/>
    <property type="project" value="UniProtKB-KW"/>
</dbReference>
<keyword evidence="3" id="KW-0597">Phosphoprotein</keyword>
<dbReference type="FunFam" id="3.40.50.720:FF:000209">
    <property type="entry name" value="Polyketide synthase Pks12"/>
    <property type="match status" value="1"/>
</dbReference>
<dbReference type="PANTHER" id="PTHR43775:SF29">
    <property type="entry name" value="ASPERFURANONE POLYKETIDE SYNTHASE AFOG-RELATED"/>
    <property type="match status" value="1"/>
</dbReference>
<dbReference type="Gene3D" id="3.40.50.720">
    <property type="entry name" value="NAD(P)-binding Rossmann-like Domain"/>
    <property type="match status" value="1"/>
</dbReference>
<dbReference type="InterPro" id="IPR042104">
    <property type="entry name" value="PKS_dehydratase_sf"/>
</dbReference>
<dbReference type="Pfam" id="PF00698">
    <property type="entry name" value="Acyl_transf_1"/>
    <property type="match status" value="1"/>
</dbReference>
<dbReference type="Gene3D" id="3.40.50.150">
    <property type="entry name" value="Vaccinia Virus protein VP39"/>
    <property type="match status" value="1"/>
</dbReference>
<dbReference type="SUPFAM" id="SSF55048">
    <property type="entry name" value="Probable ACP-binding domain of malonyl-CoA ACP transacylase"/>
    <property type="match status" value="1"/>
</dbReference>